<dbReference type="InParanoid" id="G0ECR9"/>
<dbReference type="GeneID" id="11138974"/>
<proteinExistence type="predicted"/>
<gene>
    <name evidence="1" type="ordered locus">Pyrfu_1785</name>
</gene>
<reference evidence="1 2" key="1">
    <citation type="journal article" date="2011" name="Stand. Genomic Sci.">
        <title>Complete genome sequence of the hyperthermophilic chemolithoautotroph Pyrolobus fumarii type strain (1A).</title>
        <authorList>
            <person name="Anderson I."/>
            <person name="Goker M."/>
            <person name="Nolan M."/>
            <person name="Lucas S."/>
            <person name="Hammon N."/>
            <person name="Deshpande S."/>
            <person name="Cheng J.F."/>
            <person name="Tapia R."/>
            <person name="Han C."/>
            <person name="Goodwin L."/>
            <person name="Pitluck S."/>
            <person name="Huntemann M."/>
            <person name="Liolios K."/>
            <person name="Ivanova N."/>
            <person name="Pagani I."/>
            <person name="Mavromatis K."/>
            <person name="Ovchinikova G."/>
            <person name="Pati A."/>
            <person name="Chen A."/>
            <person name="Palaniappan K."/>
            <person name="Land M."/>
            <person name="Hauser L."/>
            <person name="Brambilla E.M."/>
            <person name="Huber H."/>
            <person name="Yasawong M."/>
            <person name="Rohde M."/>
            <person name="Spring S."/>
            <person name="Abt B."/>
            <person name="Sikorski J."/>
            <person name="Wirth R."/>
            <person name="Detter J.C."/>
            <person name="Woyke T."/>
            <person name="Bristow J."/>
            <person name="Eisen J.A."/>
            <person name="Markowitz V."/>
            <person name="Hugenholtz P."/>
            <person name="Kyrpides N.C."/>
            <person name="Klenk H.P."/>
            <person name="Lapidus A."/>
        </authorList>
    </citation>
    <scope>NUCLEOTIDE SEQUENCE [LARGE SCALE GENOMIC DNA]</scope>
    <source>
        <strain evidence="2">DSM 11204 / 1A</strain>
    </source>
</reference>
<dbReference type="RefSeq" id="WP_014027316.1">
    <property type="nucleotide sequence ID" value="NC_015931.1"/>
</dbReference>
<accession>G0ECR9</accession>
<dbReference type="Proteomes" id="UP000001037">
    <property type="component" value="Chromosome"/>
</dbReference>
<protein>
    <submittedName>
        <fullName evidence="1">Uncharacterized protein</fullName>
    </submittedName>
</protein>
<dbReference type="AlphaFoldDB" id="G0ECR9"/>
<organism evidence="1 2">
    <name type="scientific">Pyrolobus fumarii (strain DSM 11204 / 1A)</name>
    <dbReference type="NCBI Taxonomy" id="694429"/>
    <lineage>
        <taxon>Archaea</taxon>
        <taxon>Thermoproteota</taxon>
        <taxon>Thermoprotei</taxon>
        <taxon>Desulfurococcales</taxon>
        <taxon>Pyrodictiaceae</taxon>
        <taxon>Pyrolobus</taxon>
    </lineage>
</organism>
<dbReference type="HOGENOM" id="CLU_349733_0_0_2"/>
<evidence type="ECO:0000313" key="1">
    <source>
        <dbReference type="EMBL" id="AEM39639.1"/>
    </source>
</evidence>
<sequence>MQRIPIPRLLWKLPLPEGTSLESVVAHSFSMYELVFGRSGEFVAAYGVDMLQGVLWSDEREGGLYITRGLRVENGKIVDTAGSVLLKLRLEPKHRILGRRVVLLVDDKKVKVVDRASLSVHLEGDARYSGFENDAYTLAAVVKTSRRGFTVVVDTIYGFEIVKMSRQPRNVRASRGCATICDNIGCIVSNGVNTVRLVAVNVKPLAASHSTCIVTLRSDSKWIVAMVKHNNIDVLDSCDEEPRVIYSDTDMVIYMCDNSTRTLLFASNSAVITPSASNAILTPSFTLSVKREHGVEILEGNVGDTRIKIPVDTFYAVNRDKLLVVSSGWAYSIDLSEYEDIMLNLGEGKRCPIEAKIGVQSYTLLDLSINHNVEPVELDITTMGAYACLKPLKLDDEYVVELEARLAPPLLVSRALSLETPKPRLKIKAVRAAHTATGLLRLKHGNNVVELEPGTAALIVTIDEKWLDIVRGATIRVYDDDRLVASEIITDNPVIVPCGSCVNPRVELEMDSTRIYYGIDNVEDIRESILGSLRLVEPPVPTGLNSMSLKIEVETRDDIDYIEVDGKPARIVDRDKNGLQVECRLDDVYGENAELCACKRFSHKTLLLCDCKELSKLVHEALKHYADVHKLEAPEYLLIDRNKPILRLDYIARRGGIAYLVVSTEDERTITSTTVYLSSGKGSIAAKLPTDFPWHSVEKLVVQLSDARGVHTLERLTIFYRRPIAYAYRVGTQCIVCSESILVYKGDEGVEVTDGCIRVPCDDVESIIAVDNCGTPWRPSIEKHDITQDVINAVRTAAILYMLSR</sequence>
<name>G0ECR9_PYRF1</name>
<keyword evidence="2" id="KW-1185">Reference proteome</keyword>
<evidence type="ECO:0000313" key="2">
    <source>
        <dbReference type="Proteomes" id="UP000001037"/>
    </source>
</evidence>
<dbReference type="KEGG" id="pfm:Pyrfu_1785"/>
<dbReference type="EMBL" id="CP002838">
    <property type="protein sequence ID" value="AEM39639.1"/>
    <property type="molecule type" value="Genomic_DNA"/>
</dbReference>